<comment type="caution">
    <text evidence="1">The sequence shown here is derived from an EMBL/GenBank/DDBJ whole genome shotgun (WGS) entry which is preliminary data.</text>
</comment>
<dbReference type="EMBL" id="SNYV01000011">
    <property type="protein sequence ID" value="TDQ79757.1"/>
    <property type="molecule type" value="Genomic_DNA"/>
</dbReference>
<sequence>MITHTIYGPLPNLNLTYDELKVLVAELLSNCSTFDFIPFINALSEHVKVNKTGIEIDKDTVYTGGLSQTDTSRVREIIWDFIVDRYITLGGNGHDTWPTLTITERGKAYFGFR</sequence>
<name>A0A4R6WLA2_9SPHI</name>
<gene>
    <name evidence="1" type="ORF">CLV99_1205</name>
</gene>
<evidence type="ECO:0000313" key="2">
    <source>
        <dbReference type="Proteomes" id="UP000295292"/>
    </source>
</evidence>
<organism evidence="1 2">
    <name type="scientific">Sphingobacterium yanglingense</name>
    <dbReference type="NCBI Taxonomy" id="1437280"/>
    <lineage>
        <taxon>Bacteria</taxon>
        <taxon>Pseudomonadati</taxon>
        <taxon>Bacteroidota</taxon>
        <taxon>Sphingobacteriia</taxon>
        <taxon>Sphingobacteriales</taxon>
        <taxon>Sphingobacteriaceae</taxon>
        <taxon>Sphingobacterium</taxon>
    </lineage>
</organism>
<accession>A0A4R6WLA2</accession>
<keyword evidence="2" id="KW-1185">Reference proteome</keyword>
<evidence type="ECO:0008006" key="3">
    <source>
        <dbReference type="Google" id="ProtNLM"/>
    </source>
</evidence>
<evidence type="ECO:0000313" key="1">
    <source>
        <dbReference type="EMBL" id="TDQ79757.1"/>
    </source>
</evidence>
<reference evidence="1 2" key="1">
    <citation type="submission" date="2019-03" db="EMBL/GenBank/DDBJ databases">
        <title>Genomic Encyclopedia of Archaeal and Bacterial Type Strains, Phase II (KMG-II): from individual species to whole genera.</title>
        <authorList>
            <person name="Goeker M."/>
        </authorList>
    </citation>
    <scope>NUCLEOTIDE SEQUENCE [LARGE SCALE GENOMIC DNA]</scope>
    <source>
        <strain evidence="1 2">DSM 28353</strain>
    </source>
</reference>
<dbReference type="RefSeq" id="WP_133583523.1">
    <property type="nucleotide sequence ID" value="NZ_SNYV01000011.1"/>
</dbReference>
<dbReference type="AlphaFoldDB" id="A0A4R6WLA2"/>
<dbReference type="Proteomes" id="UP000295292">
    <property type="component" value="Unassembled WGS sequence"/>
</dbReference>
<protein>
    <recommendedName>
        <fullName evidence="3">Mrr restriction endonuclease-like protein</fullName>
    </recommendedName>
</protein>
<dbReference type="OrthoDB" id="799283at2"/>
<proteinExistence type="predicted"/>